<sequence length="445" mass="49411">MLVGDKWRLLLEERRILSGKNEIPSRLMTIFQEEDKYMDADWALGIDQLNSVPAGQEVPPELQALAQGDDDDTDPSDRFGYRTTVGTVLTRLRLMGFTPEASRRSMAEIRRSELKDDGQEEDVLLVSPAQGVRGTPHQMSCEQVIDTGLAAHIKACTRHGFDDEHLDLVERACLDELEFYFEAGTDDPRFLLAALLYGQEPQNTLTMDLSDLLAADYCSSFEDLSAQAIHELSLMTASTGPIIVITEGKFDAEVIPRALRLVRPEIAGYFKFWDLETTKAAGGTDQVVKNLRSFAAAGVMNRVIGILDNDTAGRQAEKQLASTPLPDHYAVCKLPDLDYAHSYPALGPSGTSTDDVTGRACSVEFYFGRHCLLGPDGKLVPVRWKSHIDSMNDYQGELANKPYVQERIKETLLEAETGEKPLGSEWDPMRRLAETLISLAEPEPE</sequence>
<dbReference type="Proteomes" id="UP001596065">
    <property type="component" value="Unassembled WGS sequence"/>
</dbReference>
<evidence type="ECO:0000313" key="2">
    <source>
        <dbReference type="Proteomes" id="UP001596065"/>
    </source>
</evidence>
<organism evidence="1 2">
    <name type="scientific">Streptomyces nogalater</name>
    <dbReference type="NCBI Taxonomy" id="38314"/>
    <lineage>
        <taxon>Bacteria</taxon>
        <taxon>Bacillati</taxon>
        <taxon>Actinomycetota</taxon>
        <taxon>Actinomycetes</taxon>
        <taxon>Kitasatosporales</taxon>
        <taxon>Streptomycetaceae</taxon>
        <taxon>Streptomyces</taxon>
    </lineage>
</organism>
<dbReference type="RefSeq" id="WP_344352195.1">
    <property type="nucleotide sequence ID" value="NZ_BAAASM010000056.1"/>
</dbReference>
<evidence type="ECO:0000313" key="1">
    <source>
        <dbReference type="EMBL" id="MFC5658484.1"/>
    </source>
</evidence>
<reference evidence="2" key="1">
    <citation type="journal article" date="2019" name="Int. J. Syst. Evol. Microbiol.">
        <title>The Global Catalogue of Microorganisms (GCM) 10K type strain sequencing project: providing services to taxonomists for standard genome sequencing and annotation.</title>
        <authorList>
            <consortium name="The Broad Institute Genomics Platform"/>
            <consortium name="The Broad Institute Genome Sequencing Center for Infectious Disease"/>
            <person name="Wu L."/>
            <person name="Ma J."/>
        </authorList>
    </citation>
    <scope>NUCLEOTIDE SEQUENCE [LARGE SCALE GENOMIC DNA]</scope>
    <source>
        <strain evidence="2">KCTC 5701</strain>
    </source>
</reference>
<dbReference type="EMBL" id="JBHSOE010000045">
    <property type="protein sequence ID" value="MFC5658484.1"/>
    <property type="molecule type" value="Genomic_DNA"/>
</dbReference>
<keyword evidence="2" id="KW-1185">Reference proteome</keyword>
<gene>
    <name evidence="1" type="ORF">ACFP3J_23765</name>
</gene>
<name>A0ABW0WNJ4_STRNO</name>
<accession>A0ABW0WNJ4</accession>
<protein>
    <submittedName>
        <fullName evidence="1">HEPN/Toprim-associated domain-containing protein</fullName>
    </submittedName>
</protein>
<proteinExistence type="predicted"/>
<comment type="caution">
    <text evidence="1">The sequence shown here is derived from an EMBL/GenBank/DDBJ whole genome shotgun (WGS) entry which is preliminary data.</text>
</comment>